<dbReference type="PANTHER" id="PTHR13822">
    <property type="entry name" value="ATP SYNTHASE DELTA/EPSILON CHAIN"/>
    <property type="match status" value="1"/>
</dbReference>
<dbReference type="GO" id="GO:0009535">
    <property type="term" value="C:chloroplast thylakoid membrane"/>
    <property type="evidence" value="ECO:0007669"/>
    <property type="project" value="UniProtKB-SubCell"/>
</dbReference>
<dbReference type="SUPFAM" id="SSF51344">
    <property type="entry name" value="Epsilon subunit of F1F0-ATP synthase N-terminal domain"/>
    <property type="match status" value="2"/>
</dbReference>
<protein>
    <recommendedName>
        <fullName evidence="8 9">ATP synthase epsilon chain, chloroplastic</fullName>
    </recommendedName>
    <alternativeName>
        <fullName evidence="8">ATP synthase F1 sector epsilon subunit</fullName>
    </alternativeName>
    <alternativeName>
        <fullName evidence="8">F-ATPase epsilon subunit</fullName>
    </alternativeName>
</protein>
<dbReference type="NCBIfam" id="TIGR01216">
    <property type="entry name" value="ATP_synt_epsi"/>
    <property type="match status" value="1"/>
</dbReference>
<keyword evidence="6 8" id="KW-0139">CF(1)</keyword>
<evidence type="ECO:0000256" key="2">
    <source>
        <dbReference type="ARBA" id="ARBA00005712"/>
    </source>
</evidence>
<comment type="subunit">
    <text evidence="8 9">F-type ATPases have 2 components, CF(1) - the catalytic core - and CF(0) - the membrane proton channel. CF(1) has five subunits: alpha(3), beta(3), gamma(1), delta(1), epsilon(1). CF(0) has three main subunits: a, b and c.</text>
</comment>
<dbReference type="Gene3D" id="2.60.15.10">
    <property type="entry name" value="F0F1 ATP synthase delta/epsilon subunit, N-terminal"/>
    <property type="match status" value="2"/>
</dbReference>
<feature type="domain" description="ATP synthase F1 complex delta/epsilon subunit N-terminal" evidence="10">
    <location>
        <begin position="3"/>
        <end position="83"/>
    </location>
</feature>
<dbReference type="AlphaFoldDB" id="A0A3G3LLA5"/>
<dbReference type="CDD" id="cd12152">
    <property type="entry name" value="F1-ATPase_delta"/>
    <property type="match status" value="1"/>
</dbReference>
<geneLocation type="chloroplast" evidence="11"/>
<sequence length="158" mass="17404">MSLEVSIIVPDRIFWKDSAKEIILPTLTGQMGVLKNHIPLLTGLDIGLMLIKNEVDMNWISVVVMGGFALVNDNKVTILVNEAELGSWISVVVMGGFALVNDNKVTILVNEAELGSDIDLNEVEANLLNAKSMLDNTSDPKKKIENLLQFKKARARFV</sequence>
<dbReference type="GeneID" id="38462362"/>
<evidence type="ECO:0000256" key="6">
    <source>
        <dbReference type="ARBA" id="ARBA00023196"/>
    </source>
</evidence>
<accession>A0A3G3LLA5</accession>
<dbReference type="EMBL" id="MH898670">
    <property type="protein sequence ID" value="AYQ93487.1"/>
    <property type="molecule type" value="Genomic_DNA"/>
</dbReference>
<reference evidence="11" key="1">
    <citation type="journal article" date="2018" name="Sci. Rep.">
        <title>Dynamic evolution of inverted repeats in Euglenophyta plastid genomes.</title>
        <authorList>
            <person name="Karnkowska A."/>
            <person name="Bennett M.S."/>
            <person name="Triemer R.E."/>
        </authorList>
    </citation>
    <scope>NUCLEOTIDE SEQUENCE</scope>
</reference>
<comment type="similarity">
    <text evidence="2 8 9">Belongs to the ATPase epsilon chain family.</text>
</comment>
<evidence type="ECO:0000313" key="11">
    <source>
        <dbReference type="EMBL" id="AYQ93487.1"/>
    </source>
</evidence>
<dbReference type="Pfam" id="PF02823">
    <property type="entry name" value="ATP-synt_DE_N"/>
    <property type="match status" value="1"/>
</dbReference>
<gene>
    <name evidence="8 11" type="primary">atpE</name>
</gene>
<evidence type="ECO:0000256" key="4">
    <source>
        <dbReference type="ARBA" id="ARBA00023065"/>
    </source>
</evidence>
<evidence type="ECO:0000256" key="1">
    <source>
        <dbReference type="ARBA" id="ARBA00004170"/>
    </source>
</evidence>
<evidence type="ECO:0000256" key="7">
    <source>
        <dbReference type="ARBA" id="ARBA00023310"/>
    </source>
</evidence>
<comment type="subcellular location">
    <subcellularLocation>
        <location evidence="1">Membrane</location>
        <topology evidence="1">Peripheral membrane protein</topology>
    </subcellularLocation>
    <subcellularLocation>
        <location evidence="8">Plastid</location>
        <location evidence="8">Chloroplast thylakoid membrane</location>
        <topology evidence="8">Peripheral membrane protein</topology>
    </subcellularLocation>
</comment>
<keyword evidence="8 9" id="KW-0793">Thylakoid</keyword>
<dbReference type="InterPro" id="IPR036771">
    <property type="entry name" value="ATPsynth_dsu/esu_N"/>
</dbReference>
<name>A0A3G3LLA5_9EUGL</name>
<dbReference type="RefSeq" id="YP_009540986.1">
    <property type="nucleotide sequence ID" value="NC_039969.1"/>
</dbReference>
<dbReference type="GO" id="GO:0045259">
    <property type="term" value="C:proton-transporting ATP synthase complex"/>
    <property type="evidence" value="ECO:0007669"/>
    <property type="project" value="UniProtKB-KW"/>
</dbReference>
<keyword evidence="11" id="KW-0150">Chloroplast</keyword>
<evidence type="ECO:0000256" key="8">
    <source>
        <dbReference type="HAMAP-Rule" id="MF_00530"/>
    </source>
</evidence>
<dbReference type="InterPro" id="IPR001469">
    <property type="entry name" value="ATP_synth_F1_dsu/esu"/>
</dbReference>
<comment type="function">
    <text evidence="8 9">Produces ATP from ADP in the presence of a proton gradient across the membrane.</text>
</comment>
<evidence type="ECO:0000256" key="5">
    <source>
        <dbReference type="ARBA" id="ARBA00023136"/>
    </source>
</evidence>
<evidence type="ECO:0000256" key="9">
    <source>
        <dbReference type="RuleBase" id="RU003655"/>
    </source>
</evidence>
<dbReference type="PANTHER" id="PTHR13822:SF10">
    <property type="entry name" value="ATP SYNTHASE EPSILON CHAIN, CHLOROPLASTIC"/>
    <property type="match status" value="1"/>
</dbReference>
<dbReference type="HAMAP" id="MF_00530">
    <property type="entry name" value="ATP_synth_epsil_bac"/>
    <property type="match status" value="1"/>
</dbReference>
<dbReference type="GO" id="GO:0046933">
    <property type="term" value="F:proton-transporting ATP synthase activity, rotational mechanism"/>
    <property type="evidence" value="ECO:0007669"/>
    <property type="project" value="UniProtKB-UniRule"/>
</dbReference>
<keyword evidence="3 8" id="KW-0813">Transport</keyword>
<dbReference type="GO" id="GO:0005524">
    <property type="term" value="F:ATP binding"/>
    <property type="evidence" value="ECO:0007669"/>
    <property type="project" value="UniProtKB-UniRule"/>
</dbReference>
<dbReference type="InterPro" id="IPR020546">
    <property type="entry name" value="ATP_synth_F1_dsu/esu_N"/>
</dbReference>
<keyword evidence="5 8" id="KW-0472">Membrane</keyword>
<keyword evidence="7 8" id="KW-0066">ATP synthesis</keyword>
<evidence type="ECO:0000256" key="3">
    <source>
        <dbReference type="ARBA" id="ARBA00022448"/>
    </source>
</evidence>
<organism evidence="11">
    <name type="scientific">Discoplastis spathirhyncha</name>
    <dbReference type="NCBI Taxonomy" id="215771"/>
    <lineage>
        <taxon>Eukaryota</taxon>
        <taxon>Discoba</taxon>
        <taxon>Euglenozoa</taxon>
        <taxon>Euglenida</taxon>
        <taxon>Spirocuta</taxon>
        <taxon>Euglenophyceae</taxon>
        <taxon>Euglenales</taxon>
        <taxon>Phacaceae</taxon>
        <taxon>Discoplastis</taxon>
    </lineage>
</organism>
<proteinExistence type="inferred from homology"/>
<keyword evidence="9 11" id="KW-0934">Plastid</keyword>
<keyword evidence="4 8" id="KW-0406">Ion transport</keyword>
<keyword evidence="8 9" id="KW-0375">Hydrogen ion transport</keyword>
<evidence type="ECO:0000259" key="10">
    <source>
        <dbReference type="Pfam" id="PF02823"/>
    </source>
</evidence>